<accession>A0ABN9AA01</accession>
<evidence type="ECO:0000313" key="2">
    <source>
        <dbReference type="Proteomes" id="UP001162483"/>
    </source>
</evidence>
<evidence type="ECO:0000313" key="1">
    <source>
        <dbReference type="EMBL" id="CAI9532811.1"/>
    </source>
</evidence>
<organism evidence="1 2">
    <name type="scientific">Staurois parvus</name>
    <dbReference type="NCBI Taxonomy" id="386267"/>
    <lineage>
        <taxon>Eukaryota</taxon>
        <taxon>Metazoa</taxon>
        <taxon>Chordata</taxon>
        <taxon>Craniata</taxon>
        <taxon>Vertebrata</taxon>
        <taxon>Euteleostomi</taxon>
        <taxon>Amphibia</taxon>
        <taxon>Batrachia</taxon>
        <taxon>Anura</taxon>
        <taxon>Neobatrachia</taxon>
        <taxon>Ranoidea</taxon>
        <taxon>Ranidae</taxon>
        <taxon>Staurois</taxon>
    </lineage>
</organism>
<dbReference type="EMBL" id="CATNWA010000085">
    <property type="protein sequence ID" value="CAI9532811.1"/>
    <property type="molecule type" value="Genomic_DNA"/>
</dbReference>
<dbReference type="Proteomes" id="UP001162483">
    <property type="component" value="Unassembled WGS sequence"/>
</dbReference>
<gene>
    <name evidence="1" type="ORF">SPARVUS_LOCUS275918</name>
</gene>
<protein>
    <submittedName>
        <fullName evidence="1">Uncharacterized protein</fullName>
    </submittedName>
</protein>
<comment type="caution">
    <text evidence="1">The sequence shown here is derived from an EMBL/GenBank/DDBJ whole genome shotgun (WGS) entry which is preliminary data.</text>
</comment>
<sequence>RDYGKYHLPDPYQNCKQGIAIKTVTGLRDSTGSLMKSRSGILEVSRAFFEDLLGEKHLDQARMSSFLESTPGLENNIPPTSLTGEITVEESVH</sequence>
<feature type="non-terminal residue" evidence="1">
    <location>
        <position position="1"/>
    </location>
</feature>
<proteinExistence type="predicted"/>
<keyword evidence="2" id="KW-1185">Reference proteome</keyword>
<reference evidence="1" key="1">
    <citation type="submission" date="2023-05" db="EMBL/GenBank/DDBJ databases">
        <authorList>
            <person name="Stuckert A."/>
        </authorList>
    </citation>
    <scope>NUCLEOTIDE SEQUENCE</scope>
</reference>
<name>A0ABN9AA01_9NEOB</name>